<organism evidence="1">
    <name type="scientific">Barrevirus sp</name>
    <dbReference type="NCBI Taxonomy" id="2487763"/>
    <lineage>
        <taxon>Viruses</taxon>
        <taxon>Varidnaviria</taxon>
        <taxon>Bamfordvirae</taxon>
        <taxon>Nucleocytoviricota</taxon>
        <taxon>Megaviricetes</taxon>
        <taxon>Imitervirales</taxon>
        <taxon>Mimiviridae</taxon>
        <taxon>Klosneuvirinae</taxon>
    </lineage>
</organism>
<sequence length="169" mass="19927">MNNKFIMEYRTILNLTESGTFELATFTITFINDIICNKDYYNTSIGPIQDIISKKIYYYLYCNQYKTKYGLNITLSDLFINHCTEDYSVIGPAYLLKFANSTLTNINDNDLTIILASLDFLYKLDKKTLTKVIYFNDLEKEIEINNHYEIIINKNNKSLRKIIKKYLKI</sequence>
<reference evidence="1" key="1">
    <citation type="submission" date="2018-10" db="EMBL/GenBank/DDBJ databases">
        <title>Hidden diversity of soil giant viruses.</title>
        <authorList>
            <person name="Schulz F."/>
            <person name="Alteio L."/>
            <person name="Goudeau D."/>
            <person name="Ryan E.M."/>
            <person name="Malmstrom R.R."/>
            <person name="Blanchard J."/>
            <person name="Woyke T."/>
        </authorList>
    </citation>
    <scope>NUCLEOTIDE SEQUENCE</scope>
    <source>
        <strain evidence="1">BAV1</strain>
    </source>
</reference>
<gene>
    <name evidence="1" type="ORF">Barrevirus4_4</name>
</gene>
<proteinExistence type="predicted"/>
<name>A0A3G4ZPU9_9VIRU</name>
<evidence type="ECO:0000313" key="1">
    <source>
        <dbReference type="EMBL" id="AYV76920.1"/>
    </source>
</evidence>
<accession>A0A3G4ZPU9</accession>
<protein>
    <submittedName>
        <fullName evidence="1">Uncharacterized protein</fullName>
    </submittedName>
</protein>
<dbReference type="EMBL" id="MK072001">
    <property type="protein sequence ID" value="AYV76920.1"/>
    <property type="molecule type" value="Genomic_DNA"/>
</dbReference>